<dbReference type="CDD" id="cd00084">
    <property type="entry name" value="HMG-box_SF"/>
    <property type="match status" value="1"/>
</dbReference>
<feature type="domain" description="YABBY protein C-terminal" evidence="8">
    <location>
        <begin position="104"/>
        <end position="163"/>
    </location>
</feature>
<dbReference type="GO" id="GO:0045165">
    <property type="term" value="P:cell fate commitment"/>
    <property type="evidence" value="ECO:0007669"/>
    <property type="project" value="TreeGrafter"/>
</dbReference>
<keyword evidence="4" id="KW-0863">Zinc-finger</keyword>
<dbReference type="Pfam" id="PF04690">
    <property type="entry name" value="YABBY"/>
    <property type="match status" value="1"/>
</dbReference>
<dbReference type="AlphaFoldDB" id="I1QEG0"/>
<evidence type="ECO:0000313" key="10">
    <source>
        <dbReference type="EnsemblPlants" id="ORGLA07G0250200.1"/>
    </source>
</evidence>
<dbReference type="GO" id="GO:0008270">
    <property type="term" value="F:zinc ion binding"/>
    <property type="evidence" value="ECO:0007669"/>
    <property type="project" value="UniProtKB-KW"/>
</dbReference>
<dbReference type="EnsemblPlants" id="ORGLA07G0250200.1">
    <property type="protein sequence ID" value="ORGLA07G0250200.1"/>
    <property type="gene ID" value="ORGLA07G0250200"/>
</dbReference>
<sequence>MSSAARHHCSGLRERLGCVQCSFCATVLLVSVPCSSVLRVVAVQCGHCSGILSAVNLPPSPVSASIELTPQELDAGPPPGEYSDESSGDDREGRDAEDDAPAPAAAAVANKPPGRKQRTPSAYNCFVKEEIKRIKSMEPNITHKQAFSTAAKNWAHLPRIQQKRGRDSC</sequence>
<dbReference type="PANTHER" id="PTHR31675">
    <property type="entry name" value="PROTEIN YABBY 6-RELATED"/>
    <property type="match status" value="1"/>
</dbReference>
<dbReference type="Gramene" id="ORGLA07G0250200.1">
    <property type="protein sequence ID" value="ORGLA07G0250200.1"/>
    <property type="gene ID" value="ORGLA07G0250200"/>
</dbReference>
<protein>
    <submittedName>
        <fullName evidence="10">Uncharacterized protein</fullName>
    </submittedName>
</protein>
<dbReference type="Gene3D" id="1.10.30.10">
    <property type="entry name" value="High mobility group box domain"/>
    <property type="match status" value="1"/>
</dbReference>
<keyword evidence="6" id="KW-0539">Nucleus</keyword>
<dbReference type="InterPro" id="IPR036910">
    <property type="entry name" value="HMG_box_dom_sf"/>
</dbReference>
<gene>
    <name evidence="10" type="primary">LOC127780114</name>
</gene>
<evidence type="ECO:0000256" key="2">
    <source>
        <dbReference type="ARBA" id="ARBA00010325"/>
    </source>
</evidence>
<comment type="similarity">
    <text evidence="2">Belongs to the YABBY family.</text>
</comment>
<dbReference type="Pfam" id="PF24868">
    <property type="entry name" value="YABBY_N"/>
    <property type="match status" value="1"/>
</dbReference>
<dbReference type="FunFam" id="1.10.30.10:FF:000076">
    <property type="entry name" value="Axial regulator YABBY 4"/>
    <property type="match status" value="1"/>
</dbReference>
<evidence type="ECO:0000256" key="4">
    <source>
        <dbReference type="ARBA" id="ARBA00022771"/>
    </source>
</evidence>
<dbReference type="InterPro" id="IPR006780">
    <property type="entry name" value="YABBY"/>
</dbReference>
<dbReference type="OMA" id="MEPNITH"/>
<dbReference type="HOGENOM" id="CLU_071156_0_1_1"/>
<proteinExistence type="inferred from homology"/>
<evidence type="ECO:0000256" key="1">
    <source>
        <dbReference type="ARBA" id="ARBA00004123"/>
    </source>
</evidence>
<reference evidence="11" key="2">
    <citation type="submission" date="2018-04" db="EMBL/GenBank/DDBJ databases">
        <title>OglaRS2 (Oryza glaberrima Reference Sequence Version 2).</title>
        <authorList>
            <person name="Zhang J."/>
            <person name="Kudrna D."/>
            <person name="Lee S."/>
            <person name="Talag J."/>
            <person name="Rajasekar S."/>
            <person name="Wing R.A."/>
        </authorList>
    </citation>
    <scope>NUCLEOTIDE SEQUENCE [LARGE SCALE GENOMIC DNA]</scope>
    <source>
        <strain evidence="11">cv. IRGC 96717</strain>
    </source>
</reference>
<dbReference type="GO" id="GO:0005634">
    <property type="term" value="C:nucleus"/>
    <property type="evidence" value="ECO:0007669"/>
    <property type="project" value="UniProtKB-SubCell"/>
</dbReference>
<dbReference type="Proteomes" id="UP000007306">
    <property type="component" value="Unassembled WGS sequence"/>
</dbReference>
<dbReference type="PANTHER" id="PTHR31675:SF8">
    <property type="entry name" value="AXIAL REGULATOR YABBY 4"/>
    <property type="match status" value="1"/>
</dbReference>
<dbReference type="RefSeq" id="XP_052163025.1">
    <property type="nucleotide sequence ID" value="XM_052307065.1"/>
</dbReference>
<comment type="subcellular location">
    <subcellularLocation>
        <location evidence="1">Nucleus</location>
    </subcellularLocation>
</comment>
<dbReference type="InterPro" id="IPR056775">
    <property type="entry name" value="YABBY_C"/>
</dbReference>
<evidence type="ECO:0000256" key="6">
    <source>
        <dbReference type="ARBA" id="ARBA00023242"/>
    </source>
</evidence>
<dbReference type="GO" id="GO:0009944">
    <property type="term" value="P:polarity specification of adaxial/abaxial axis"/>
    <property type="evidence" value="ECO:0007669"/>
    <property type="project" value="TreeGrafter"/>
</dbReference>
<keyword evidence="11" id="KW-1185">Reference proteome</keyword>
<evidence type="ECO:0000256" key="7">
    <source>
        <dbReference type="SAM" id="MobiDB-lite"/>
    </source>
</evidence>
<dbReference type="SMR" id="I1QEG0"/>
<organism evidence="10 11">
    <name type="scientific">Oryza glaberrima</name>
    <name type="common">African rice</name>
    <dbReference type="NCBI Taxonomy" id="4538"/>
    <lineage>
        <taxon>Eukaryota</taxon>
        <taxon>Viridiplantae</taxon>
        <taxon>Streptophyta</taxon>
        <taxon>Embryophyta</taxon>
        <taxon>Tracheophyta</taxon>
        <taxon>Spermatophyta</taxon>
        <taxon>Magnoliopsida</taxon>
        <taxon>Liliopsida</taxon>
        <taxon>Poales</taxon>
        <taxon>Poaceae</taxon>
        <taxon>BOP clade</taxon>
        <taxon>Oryzoideae</taxon>
        <taxon>Oryzeae</taxon>
        <taxon>Oryzinae</taxon>
        <taxon>Oryza</taxon>
    </lineage>
</organism>
<reference evidence="10" key="1">
    <citation type="submission" date="2015-06" db="UniProtKB">
        <authorList>
            <consortium name="EnsemblPlants"/>
        </authorList>
    </citation>
    <scope>IDENTIFICATION</scope>
</reference>
<name>I1QEG0_ORYGL</name>
<dbReference type="GeneID" id="127780114"/>
<accession>I1QEG0</accession>
<keyword evidence="5" id="KW-0862">Zinc</keyword>
<keyword evidence="3" id="KW-0479">Metal-binding</keyword>
<dbReference type="eggNOG" id="ENOG502QQ88">
    <property type="taxonomic scope" value="Eukaryota"/>
</dbReference>
<feature type="region of interest" description="Disordered" evidence="7">
    <location>
        <begin position="63"/>
        <end position="122"/>
    </location>
</feature>
<dbReference type="GO" id="GO:0048481">
    <property type="term" value="P:plant ovule development"/>
    <property type="evidence" value="ECO:0007669"/>
    <property type="project" value="TreeGrafter"/>
</dbReference>
<evidence type="ECO:0000313" key="11">
    <source>
        <dbReference type="Proteomes" id="UP000007306"/>
    </source>
</evidence>
<dbReference type="STRING" id="4538.I1QEG0"/>
<dbReference type="InterPro" id="IPR056776">
    <property type="entry name" value="YABBY_N"/>
</dbReference>
<evidence type="ECO:0000256" key="3">
    <source>
        <dbReference type="ARBA" id="ARBA00022723"/>
    </source>
</evidence>
<feature type="domain" description="YABBY N-terminal" evidence="9">
    <location>
        <begin position="13"/>
        <end position="57"/>
    </location>
</feature>
<dbReference type="SUPFAM" id="SSF47095">
    <property type="entry name" value="HMG-box"/>
    <property type="match status" value="1"/>
</dbReference>
<evidence type="ECO:0000259" key="9">
    <source>
        <dbReference type="Pfam" id="PF24868"/>
    </source>
</evidence>
<evidence type="ECO:0000256" key="5">
    <source>
        <dbReference type="ARBA" id="ARBA00022833"/>
    </source>
</evidence>
<evidence type="ECO:0000259" key="8">
    <source>
        <dbReference type="Pfam" id="PF04690"/>
    </source>
</evidence>